<comment type="caution">
    <text evidence="1">The sequence shown here is derived from an EMBL/GenBank/DDBJ whole genome shotgun (WGS) entry which is preliminary data.</text>
</comment>
<evidence type="ECO:0000313" key="2">
    <source>
        <dbReference type="Proteomes" id="UP000286848"/>
    </source>
</evidence>
<organism evidence="1 2">
    <name type="scientific">Ligilactobacillus salitolerans</name>
    <dbReference type="NCBI Taxonomy" id="1808352"/>
    <lineage>
        <taxon>Bacteria</taxon>
        <taxon>Bacillati</taxon>
        <taxon>Bacillota</taxon>
        <taxon>Bacilli</taxon>
        <taxon>Lactobacillales</taxon>
        <taxon>Lactobacillaceae</taxon>
        <taxon>Ligilactobacillus</taxon>
    </lineage>
</organism>
<dbReference type="EMBL" id="BFFP01000022">
    <property type="protein sequence ID" value="GBG94962.1"/>
    <property type="molecule type" value="Genomic_DNA"/>
</dbReference>
<dbReference type="RefSeq" id="WP_124976845.1">
    <property type="nucleotide sequence ID" value="NZ_BFFP01000022.1"/>
</dbReference>
<gene>
    <name evidence="1" type="ORF">LFYK43_14210</name>
</gene>
<reference evidence="1 2" key="1">
    <citation type="journal article" date="2019" name="Int. J. Syst. Evol. Microbiol.">
        <title>Lactobacillus salitolerans sp. nov., a novel lactic acid bacterium isolated from spent mushroom substrates.</title>
        <authorList>
            <person name="Tohno M."/>
            <person name="Tanizawa Y."/>
            <person name="Kojima Y."/>
            <person name="Sakamoto M."/>
            <person name="Nakamura Y."/>
            <person name="Ohkuma M."/>
            <person name="Kobayashi H."/>
        </authorList>
    </citation>
    <scope>NUCLEOTIDE SEQUENCE [LARGE SCALE GENOMIC DNA]</scope>
    <source>
        <strain evidence="1 2">YK43</strain>
    </source>
</reference>
<name>A0A401ITV2_9LACO</name>
<protein>
    <submittedName>
        <fullName evidence="1">Uncharacterized protein</fullName>
    </submittedName>
</protein>
<proteinExistence type="predicted"/>
<dbReference type="Proteomes" id="UP000286848">
    <property type="component" value="Unassembled WGS sequence"/>
</dbReference>
<sequence length="75" mass="9134">MEAWQSVFRDILNLMGQANQKLQELGPQSYEYWLWLSNELAMIEVKYDRNRLVVLICEDVFQFQQEKFENMEVKK</sequence>
<dbReference type="AlphaFoldDB" id="A0A401ITV2"/>
<keyword evidence="2" id="KW-1185">Reference proteome</keyword>
<accession>A0A401ITV2</accession>
<dbReference type="OrthoDB" id="2305864at2"/>
<evidence type="ECO:0000313" key="1">
    <source>
        <dbReference type="EMBL" id="GBG94962.1"/>
    </source>
</evidence>